<organism evidence="2 3">
    <name type="scientific">Brevibacterium yomogidense</name>
    <dbReference type="NCBI Taxonomy" id="946573"/>
    <lineage>
        <taxon>Bacteria</taxon>
        <taxon>Bacillati</taxon>
        <taxon>Actinomycetota</taxon>
        <taxon>Actinomycetes</taxon>
        <taxon>Micrococcales</taxon>
        <taxon>Brevibacteriaceae</taxon>
        <taxon>Brevibacterium</taxon>
    </lineage>
</organism>
<dbReference type="InterPro" id="IPR050155">
    <property type="entry name" value="HAD-like_hydrolase_sf"/>
</dbReference>
<dbReference type="PANTHER" id="PTHR43434:SF1">
    <property type="entry name" value="PHOSPHOGLYCOLATE PHOSPHATASE"/>
    <property type="match status" value="1"/>
</dbReference>
<protein>
    <submittedName>
        <fullName evidence="2">Uncharacterized protein</fullName>
    </submittedName>
</protein>
<dbReference type="InterPro" id="IPR036412">
    <property type="entry name" value="HAD-like_sf"/>
</dbReference>
<gene>
    <name evidence="2" type="ORF">FM105_11935</name>
</gene>
<feature type="region of interest" description="Disordered" evidence="1">
    <location>
        <begin position="272"/>
        <end position="305"/>
    </location>
</feature>
<dbReference type="SFLD" id="SFLDS00003">
    <property type="entry name" value="Haloacid_Dehalogenase"/>
    <property type="match status" value="2"/>
</dbReference>
<accession>A0A1X6XLE1</accession>
<dbReference type="GO" id="GO:0005829">
    <property type="term" value="C:cytosol"/>
    <property type="evidence" value="ECO:0007669"/>
    <property type="project" value="TreeGrafter"/>
</dbReference>
<dbReference type="Proteomes" id="UP000196581">
    <property type="component" value="Unassembled WGS sequence"/>
</dbReference>
<evidence type="ECO:0000313" key="3">
    <source>
        <dbReference type="Proteomes" id="UP000196581"/>
    </source>
</evidence>
<dbReference type="GO" id="GO:0008967">
    <property type="term" value="F:phosphoglycolate phosphatase activity"/>
    <property type="evidence" value="ECO:0007669"/>
    <property type="project" value="TreeGrafter"/>
</dbReference>
<dbReference type="PANTHER" id="PTHR43434">
    <property type="entry name" value="PHOSPHOGLYCOLATE PHOSPHATASE"/>
    <property type="match status" value="1"/>
</dbReference>
<dbReference type="Gene3D" id="3.40.50.1000">
    <property type="entry name" value="HAD superfamily/HAD-like"/>
    <property type="match status" value="2"/>
</dbReference>
<evidence type="ECO:0000256" key="1">
    <source>
        <dbReference type="SAM" id="MobiDB-lite"/>
    </source>
</evidence>
<dbReference type="InterPro" id="IPR006439">
    <property type="entry name" value="HAD-SF_hydro_IA"/>
</dbReference>
<dbReference type="SUPFAM" id="SSF56784">
    <property type="entry name" value="HAD-like"/>
    <property type="match status" value="2"/>
</dbReference>
<sequence length="574" mass="60685">MDTHPSRLAAPSQPTLARPRAVLLDFGGVVFETSKHPDGRDSMAAWMSTRLNRAGFDYSPERLRASLDAGLTALKQWKNASSRRLEPQELTHREIVTDFLASDLPAGPRELLAASAPELLRTMNTTISGHTVRPGIPELLAWCGENNVQLGIVSNAHSGASHRELLAEHGLASHFAVQIYSDEVGIRKPHPGMLQLAADALGEPIDECWYVGDTQDRDLVAGRRAGAGAVLITRCHHTDSPPFAVDEVADAVLDTPEGLLDLLTDAASDSNSVAATPAPATSSLPAAATAPVPPTAPASPTTAPSPSCGRALLIDHGGVIATSAPDPQARAEFLTRLAELLGTGEQQADLTHAEAVLSAATEQYSAGKSHRRDLWQRHEASALGFPVCPTDVLRDVSPREFWHIDGADARTNALLRSESIALMEAWGLAKSRRTLRPGVRDLFDHCAADGIPVVVVSNTVSGTGVRANIQAHGLLDQVRAVLASDEFGVRKPHPSIAAAGLAIAQSDPTRTWFLGDKPQNDAEAARAAGITHRVLVRGGASDDAALQAALDSGLATDLIDVPGDLTRLLDRSGE</sequence>
<reference evidence="3" key="1">
    <citation type="submission" date="2017-02" db="EMBL/GenBank/DDBJ databases">
        <authorList>
            <person name="Dridi B."/>
        </authorList>
    </citation>
    <scope>NUCLEOTIDE SEQUENCE [LARGE SCALE GENOMIC DNA]</scope>
    <source>
        <strain evidence="3">B Co 03.10</strain>
    </source>
</reference>
<evidence type="ECO:0000313" key="2">
    <source>
        <dbReference type="EMBL" id="SLM99950.1"/>
    </source>
</evidence>
<feature type="compositionally biased region" description="Low complexity" evidence="1">
    <location>
        <begin position="272"/>
        <end position="290"/>
    </location>
</feature>
<dbReference type="GO" id="GO:0006281">
    <property type="term" value="P:DNA repair"/>
    <property type="evidence" value="ECO:0007669"/>
    <property type="project" value="TreeGrafter"/>
</dbReference>
<dbReference type="SFLD" id="SFLDG01129">
    <property type="entry name" value="C1.5:_HAD__Beta-PGM__Phosphata"/>
    <property type="match status" value="2"/>
</dbReference>
<name>A0A1X6XLE1_9MICO</name>
<dbReference type="InterPro" id="IPR023214">
    <property type="entry name" value="HAD_sf"/>
</dbReference>
<keyword evidence="3" id="KW-1185">Reference proteome</keyword>
<dbReference type="Pfam" id="PF00702">
    <property type="entry name" value="Hydrolase"/>
    <property type="match status" value="2"/>
</dbReference>
<dbReference type="AlphaFoldDB" id="A0A1X6XLE1"/>
<dbReference type="NCBIfam" id="TIGR01549">
    <property type="entry name" value="HAD-SF-IA-v1"/>
    <property type="match status" value="1"/>
</dbReference>
<dbReference type="RefSeq" id="WP_087008487.1">
    <property type="nucleotide sequence ID" value="NZ_FWFF01000019.1"/>
</dbReference>
<proteinExistence type="predicted"/>
<dbReference type="EMBL" id="FWFF01000019">
    <property type="protein sequence ID" value="SLM99950.1"/>
    <property type="molecule type" value="Genomic_DNA"/>
</dbReference>
<dbReference type="CDD" id="cd01427">
    <property type="entry name" value="HAD_like"/>
    <property type="match status" value="1"/>
</dbReference>